<dbReference type="SUPFAM" id="SSF55048">
    <property type="entry name" value="Probable ACP-binding domain of malonyl-CoA ACP transacylase"/>
    <property type="match status" value="1"/>
</dbReference>
<proteinExistence type="predicted"/>
<dbReference type="Gene3D" id="3.40.366.10">
    <property type="entry name" value="Malonyl-Coenzyme A Acyl Carrier Protein, domain 2"/>
    <property type="match status" value="1"/>
</dbReference>
<name>A0ABW0ZQ20_9ACTN</name>
<dbReference type="InterPro" id="IPR014043">
    <property type="entry name" value="Acyl_transferase_dom"/>
</dbReference>
<dbReference type="Proteomes" id="UP001596074">
    <property type="component" value="Unassembled WGS sequence"/>
</dbReference>
<evidence type="ECO:0000256" key="2">
    <source>
        <dbReference type="ARBA" id="ARBA00022553"/>
    </source>
</evidence>
<dbReference type="InterPro" id="IPR016036">
    <property type="entry name" value="Malonyl_transacylase_ACP-bd"/>
</dbReference>
<dbReference type="InterPro" id="IPR050091">
    <property type="entry name" value="PKS_NRPS_Biosynth_Enz"/>
</dbReference>
<evidence type="ECO:0000256" key="1">
    <source>
        <dbReference type="ARBA" id="ARBA00022450"/>
    </source>
</evidence>
<dbReference type="RefSeq" id="WP_378279584.1">
    <property type="nucleotide sequence ID" value="NZ_JBHSON010000002.1"/>
</dbReference>
<sequence length="339" mass="35662">MPNPQENARRPVALLFPGQGSQQVLMGAGLYGHMSVFTDVMDTVFRLWGEEGASIRADWLSGGPPELLDDVTRAQPLLFALNYALGRTVLSWGVRPAALLGHSVGELSAAVLAGVFGLADGARLMMDRITTIAGTPPGGMLAVAASREEVEPYLSGEVSVGAVNAPRQVLLAGPARPLAEAERRLRADGRTCRMAKARQAFHSPLLSGAVDRSAPAWKETELRAPELTVYSAYLGAVLSPEDARDPGFWARQPVDPVLFGPTLERMLDGGDHLLVEAGPGQGLSALARRRPAVTSGRSAVTAMLPARAGDPAGDRAAVLNAAERISAEGHDIDGDAVRS</sequence>
<evidence type="ECO:0000313" key="5">
    <source>
        <dbReference type="Proteomes" id="UP001596074"/>
    </source>
</evidence>
<organism evidence="4 5">
    <name type="scientific">Actinomadura rugatobispora</name>
    <dbReference type="NCBI Taxonomy" id="1994"/>
    <lineage>
        <taxon>Bacteria</taxon>
        <taxon>Bacillati</taxon>
        <taxon>Actinomycetota</taxon>
        <taxon>Actinomycetes</taxon>
        <taxon>Streptosporangiales</taxon>
        <taxon>Thermomonosporaceae</taxon>
        <taxon>Actinomadura</taxon>
    </lineage>
</organism>
<dbReference type="EC" id="2.3.1.-" evidence="4"/>
<feature type="domain" description="Malonyl-CoA:ACP transacylase (MAT)" evidence="3">
    <location>
        <begin position="15"/>
        <end position="307"/>
    </location>
</feature>
<keyword evidence="5" id="KW-1185">Reference proteome</keyword>
<protein>
    <submittedName>
        <fullName evidence="4">Acyltransferase domain-containing protein</fullName>
        <ecNumber evidence="4">2.3.1.-</ecNumber>
    </submittedName>
</protein>
<dbReference type="GO" id="GO:0016746">
    <property type="term" value="F:acyltransferase activity"/>
    <property type="evidence" value="ECO:0007669"/>
    <property type="project" value="UniProtKB-KW"/>
</dbReference>
<reference evidence="5" key="1">
    <citation type="journal article" date="2019" name="Int. J. Syst. Evol. Microbiol.">
        <title>The Global Catalogue of Microorganisms (GCM) 10K type strain sequencing project: providing services to taxonomists for standard genome sequencing and annotation.</title>
        <authorList>
            <consortium name="The Broad Institute Genomics Platform"/>
            <consortium name="The Broad Institute Genome Sequencing Center for Infectious Disease"/>
            <person name="Wu L."/>
            <person name="Ma J."/>
        </authorList>
    </citation>
    <scope>NUCLEOTIDE SEQUENCE [LARGE SCALE GENOMIC DNA]</scope>
    <source>
        <strain evidence="5">KCTC 42087</strain>
    </source>
</reference>
<dbReference type="PANTHER" id="PTHR43775:SF37">
    <property type="entry name" value="SI:DKEY-61P9.11"/>
    <property type="match status" value="1"/>
</dbReference>
<accession>A0ABW0ZQ20</accession>
<dbReference type="SMART" id="SM00827">
    <property type="entry name" value="PKS_AT"/>
    <property type="match status" value="1"/>
</dbReference>
<dbReference type="Gene3D" id="3.30.70.250">
    <property type="entry name" value="Malonyl-CoA ACP transacylase, ACP-binding"/>
    <property type="match status" value="1"/>
</dbReference>
<keyword evidence="4" id="KW-0012">Acyltransferase</keyword>
<dbReference type="Pfam" id="PF00698">
    <property type="entry name" value="Acyl_transf_1"/>
    <property type="match status" value="1"/>
</dbReference>
<keyword evidence="4" id="KW-0808">Transferase</keyword>
<dbReference type="SUPFAM" id="SSF52151">
    <property type="entry name" value="FabD/lysophospholipase-like"/>
    <property type="match status" value="1"/>
</dbReference>
<gene>
    <name evidence="4" type="ORF">ACFPZN_02260</name>
</gene>
<keyword evidence="1" id="KW-0596">Phosphopantetheine</keyword>
<dbReference type="InterPro" id="IPR001227">
    <property type="entry name" value="Ac_transferase_dom_sf"/>
</dbReference>
<dbReference type="EMBL" id="JBHSON010000002">
    <property type="protein sequence ID" value="MFC5744432.1"/>
    <property type="molecule type" value="Genomic_DNA"/>
</dbReference>
<keyword evidence="2" id="KW-0597">Phosphoprotein</keyword>
<dbReference type="PANTHER" id="PTHR43775">
    <property type="entry name" value="FATTY ACID SYNTHASE"/>
    <property type="match status" value="1"/>
</dbReference>
<comment type="caution">
    <text evidence="4">The sequence shown here is derived from an EMBL/GenBank/DDBJ whole genome shotgun (WGS) entry which is preliminary data.</text>
</comment>
<dbReference type="InterPro" id="IPR016035">
    <property type="entry name" value="Acyl_Trfase/lysoPLipase"/>
</dbReference>
<dbReference type="Gene3D" id="3.30.70.3290">
    <property type="match status" value="1"/>
</dbReference>
<evidence type="ECO:0000313" key="4">
    <source>
        <dbReference type="EMBL" id="MFC5744432.1"/>
    </source>
</evidence>
<evidence type="ECO:0000259" key="3">
    <source>
        <dbReference type="SMART" id="SM00827"/>
    </source>
</evidence>